<name>A0A2N5TSG3_9BASI</name>
<dbReference type="GO" id="GO:0000149">
    <property type="term" value="F:SNARE binding"/>
    <property type="evidence" value="ECO:0007669"/>
    <property type="project" value="TreeGrafter"/>
</dbReference>
<evidence type="ECO:0000256" key="3">
    <source>
        <dbReference type="ARBA" id="ARBA00023054"/>
    </source>
</evidence>
<dbReference type="PANTHER" id="PTHR15157">
    <property type="entry name" value="UV RADIATION RESISTANCE-ASSOCIATED GENE PROTEIN"/>
    <property type="match status" value="1"/>
</dbReference>
<evidence type="ECO:0000256" key="1">
    <source>
        <dbReference type="ARBA" id="ARBA00009574"/>
    </source>
</evidence>
<dbReference type="GO" id="GO:0000323">
    <property type="term" value="C:lytic vacuole"/>
    <property type="evidence" value="ECO:0007669"/>
    <property type="project" value="TreeGrafter"/>
</dbReference>
<accession>A0A2N5TSG3</accession>
<evidence type="ECO:0000313" key="6">
    <source>
        <dbReference type="EMBL" id="PLW28426.1"/>
    </source>
</evidence>
<dbReference type="GO" id="GO:0005768">
    <property type="term" value="C:endosome"/>
    <property type="evidence" value="ECO:0007669"/>
    <property type="project" value="TreeGrafter"/>
</dbReference>
<feature type="region of interest" description="Disordered" evidence="5">
    <location>
        <begin position="259"/>
        <end position="292"/>
    </location>
</feature>
<dbReference type="GO" id="GO:0032991">
    <property type="term" value="C:protein-containing complex"/>
    <property type="evidence" value="ECO:0007669"/>
    <property type="project" value="UniProtKB-ARBA"/>
</dbReference>
<evidence type="ECO:0000256" key="4">
    <source>
        <dbReference type="SAM" id="Coils"/>
    </source>
</evidence>
<reference evidence="6 7" key="1">
    <citation type="submission" date="2017-11" db="EMBL/GenBank/DDBJ databases">
        <title>De novo assembly and phasing of dikaryotic genomes from two isolates of Puccinia coronata f. sp. avenae, the causal agent of oat crown rust.</title>
        <authorList>
            <person name="Miller M.E."/>
            <person name="Zhang Y."/>
            <person name="Omidvar V."/>
            <person name="Sperschneider J."/>
            <person name="Schwessinger B."/>
            <person name="Raley C."/>
            <person name="Palmer J.M."/>
            <person name="Garnica D."/>
            <person name="Upadhyaya N."/>
            <person name="Rathjen J."/>
            <person name="Taylor J.M."/>
            <person name="Park R.F."/>
            <person name="Dodds P.N."/>
            <person name="Hirsch C.D."/>
            <person name="Kianian S.F."/>
            <person name="Figueroa M."/>
        </authorList>
    </citation>
    <scope>NUCLEOTIDE SEQUENCE [LARGE SCALE GENOMIC DNA]</scope>
    <source>
        <strain evidence="6">12NC29</strain>
    </source>
</reference>
<dbReference type="STRING" id="200324.A0A2N5TSG3"/>
<keyword evidence="7" id="KW-1185">Reference proteome</keyword>
<dbReference type="EMBL" id="PGCJ01000445">
    <property type="protein sequence ID" value="PLW28426.1"/>
    <property type="molecule type" value="Genomic_DNA"/>
</dbReference>
<protein>
    <recommendedName>
        <fullName evidence="2">Autophagy-related protein 14</fullName>
    </recommendedName>
</protein>
<dbReference type="GO" id="GO:0035493">
    <property type="term" value="P:SNARE complex assembly"/>
    <property type="evidence" value="ECO:0007669"/>
    <property type="project" value="TreeGrafter"/>
</dbReference>
<dbReference type="Proteomes" id="UP000235388">
    <property type="component" value="Unassembled WGS sequence"/>
</dbReference>
<feature type="coiled-coil region" evidence="4">
    <location>
        <begin position="209"/>
        <end position="243"/>
    </location>
</feature>
<comment type="caution">
    <text evidence="6">The sequence shown here is derived from an EMBL/GenBank/DDBJ whole genome shotgun (WGS) entry which is preliminary data.</text>
</comment>
<dbReference type="OrthoDB" id="16772at2759"/>
<feature type="region of interest" description="Disordered" evidence="5">
    <location>
        <begin position="480"/>
        <end position="507"/>
    </location>
</feature>
<evidence type="ECO:0000313" key="7">
    <source>
        <dbReference type="Proteomes" id="UP000235388"/>
    </source>
</evidence>
<evidence type="ECO:0000256" key="5">
    <source>
        <dbReference type="SAM" id="MobiDB-lite"/>
    </source>
</evidence>
<dbReference type="InterPro" id="IPR018791">
    <property type="entry name" value="UV_resistance/autophagy_Atg14"/>
</dbReference>
<proteinExistence type="inferred from homology"/>
<sequence>MPAITMASISNGRGVDWPGFGGLHADVPKCHRCVTLVQFMDCRLMAGVDLWWAKLPKVAAEGGIGPPPPLLAASVAAPLEDNFTLRAAKVLSRLRDGSSVGDALRAQASTGEGQLAACAPRSATTTSDQFRFSVASISPGIDNFPSAHFQYMECELCGTPGRKKFFCEACLTERLLIHNSSLQRLSAAHHVTLQKAAQLIETPGGVQERRILKSKRAALSLSLKSLEAERALSSEQSESLKNSISKKQRELALRRSKLHAARSQLRDRRSAFPPQPTSELAGRAFPRSQETSTQGLNLAQRIASVQQDWDQVLQQIVHLREKLITQLCTIYTVTLNHPRPETQSLCNREQNPRYVPPGSSAPSWRILGLCLPVSTEIKSYHHEEISAATLYTSHLLRLLAMYLGVKLPFQLIMGPCLSIRAPQNSVWSKRHPSPYPLHIPSSITSMVHASGSQVSQIAFLSGLCMLAINVHYLLLTQQPQLRPTSQDPPPDQHHPPPKPPPPSLSHKPTELLRNLYSLCQTRPIGRFSHLTGPTVLMQPDNPLNPAWINLQEVIDEVLQSKPEDSVDEGWSMI</sequence>
<dbReference type="Pfam" id="PF10186">
    <property type="entry name" value="ATG14"/>
    <property type="match status" value="1"/>
</dbReference>
<dbReference type="AlphaFoldDB" id="A0A2N5TSG3"/>
<comment type="similarity">
    <text evidence="1">Belongs to the ATG14 family.</text>
</comment>
<dbReference type="PANTHER" id="PTHR15157:SF5">
    <property type="entry name" value="UV RADIATION RESISTANCE-ASSOCIATED GENE PROTEIN"/>
    <property type="match status" value="1"/>
</dbReference>
<evidence type="ECO:0000256" key="2">
    <source>
        <dbReference type="ARBA" id="ARBA00013807"/>
    </source>
</evidence>
<gene>
    <name evidence="6" type="ORF">PCANC_20812</name>
</gene>
<organism evidence="6 7">
    <name type="scientific">Puccinia coronata f. sp. avenae</name>
    <dbReference type="NCBI Taxonomy" id="200324"/>
    <lineage>
        <taxon>Eukaryota</taxon>
        <taxon>Fungi</taxon>
        <taxon>Dikarya</taxon>
        <taxon>Basidiomycota</taxon>
        <taxon>Pucciniomycotina</taxon>
        <taxon>Pucciniomycetes</taxon>
        <taxon>Pucciniales</taxon>
        <taxon>Pucciniaceae</taxon>
        <taxon>Puccinia</taxon>
    </lineage>
</organism>
<keyword evidence="3 4" id="KW-0175">Coiled coil</keyword>